<dbReference type="InterPro" id="IPR012902">
    <property type="entry name" value="N_methyl_site"/>
</dbReference>
<dbReference type="EMBL" id="CP071444">
    <property type="protein sequence ID" value="QSX08649.1"/>
    <property type="molecule type" value="Genomic_DNA"/>
</dbReference>
<keyword evidence="1" id="KW-0472">Membrane</keyword>
<dbReference type="Pfam" id="PF07963">
    <property type="entry name" value="N_methyl"/>
    <property type="match status" value="1"/>
</dbReference>
<dbReference type="NCBIfam" id="TIGR02532">
    <property type="entry name" value="IV_pilin_GFxxxE"/>
    <property type="match status" value="1"/>
</dbReference>
<accession>A0A975AIG3</accession>
<keyword evidence="1" id="KW-0812">Transmembrane</keyword>
<sequence length="119" mass="13528">MIILKVKGFTFIEIIVSIFILCILSISFLFMSTFYLSAMARASSRYEQTNRAEEVLEAVVSDLKEGPASPATYEALEQLHCSEYYEVTIKPYEGKDRTLEVEVWQKENGIGLQTLVHVP</sequence>
<evidence type="ECO:0000313" key="3">
    <source>
        <dbReference type="Proteomes" id="UP000663499"/>
    </source>
</evidence>
<organism evidence="2 3">
    <name type="scientific">Alkalibacter rhizosphaerae</name>
    <dbReference type="NCBI Taxonomy" id="2815577"/>
    <lineage>
        <taxon>Bacteria</taxon>
        <taxon>Bacillati</taxon>
        <taxon>Bacillota</taxon>
        <taxon>Clostridia</taxon>
        <taxon>Eubacteriales</taxon>
        <taxon>Eubacteriaceae</taxon>
        <taxon>Alkalibacter</taxon>
    </lineage>
</organism>
<gene>
    <name evidence="2" type="ORF">J0B03_00725</name>
</gene>
<dbReference type="RefSeq" id="WP_207299990.1">
    <property type="nucleotide sequence ID" value="NZ_CP071444.1"/>
</dbReference>
<keyword evidence="3" id="KW-1185">Reference proteome</keyword>
<dbReference type="AlphaFoldDB" id="A0A975AIG3"/>
<dbReference type="Proteomes" id="UP000663499">
    <property type="component" value="Chromosome"/>
</dbReference>
<keyword evidence="1" id="KW-1133">Transmembrane helix</keyword>
<protein>
    <submittedName>
        <fullName evidence="2">Type II secretion system protein</fullName>
    </submittedName>
</protein>
<evidence type="ECO:0000256" key="1">
    <source>
        <dbReference type="SAM" id="Phobius"/>
    </source>
</evidence>
<dbReference type="KEGG" id="alka:J0B03_00725"/>
<evidence type="ECO:0000313" key="2">
    <source>
        <dbReference type="EMBL" id="QSX08649.1"/>
    </source>
</evidence>
<proteinExistence type="predicted"/>
<reference evidence="2" key="1">
    <citation type="submission" date="2021-03" db="EMBL/GenBank/DDBJ databases">
        <title>Alkalibacter marinus sp. nov., isolated from tidal flat sediment.</title>
        <authorList>
            <person name="Namirimu T."/>
            <person name="Yang J.-A."/>
            <person name="Yang S.-H."/>
            <person name="Kim Y.-J."/>
            <person name="Kwon K.K."/>
        </authorList>
    </citation>
    <scope>NUCLEOTIDE SEQUENCE</scope>
    <source>
        <strain evidence="2">ES005</strain>
    </source>
</reference>
<feature type="transmembrane region" description="Helical" evidence="1">
    <location>
        <begin position="14"/>
        <end position="36"/>
    </location>
</feature>
<name>A0A975AIG3_9FIRM</name>